<dbReference type="GO" id="GO:0016150">
    <property type="term" value="F:translation release factor activity, codon nonspecific"/>
    <property type="evidence" value="ECO:0007669"/>
    <property type="project" value="TreeGrafter"/>
</dbReference>
<evidence type="ECO:0000256" key="1">
    <source>
        <dbReference type="SAM" id="MobiDB-lite"/>
    </source>
</evidence>
<dbReference type="FunCoup" id="A0A067NLB4">
    <property type="interactions" value="108"/>
</dbReference>
<dbReference type="AlphaFoldDB" id="A0A067NLB4"/>
<dbReference type="InterPro" id="IPR052104">
    <property type="entry name" value="Mito_Release_Factor_mL62"/>
</dbReference>
<dbReference type="PANTHER" id="PTHR11075:SF54">
    <property type="entry name" value="LARGE RIBOSOMAL SUBUNIT PROTEIN ML62"/>
    <property type="match status" value="1"/>
</dbReference>
<dbReference type="HOGENOM" id="CLU_089470_0_1_1"/>
<dbReference type="EMBL" id="KL198011">
    <property type="protein sequence ID" value="KDQ24887.1"/>
    <property type="molecule type" value="Genomic_DNA"/>
</dbReference>
<dbReference type="GO" id="GO:0070126">
    <property type="term" value="P:mitochondrial translational termination"/>
    <property type="evidence" value="ECO:0007669"/>
    <property type="project" value="TreeGrafter"/>
</dbReference>
<accession>A0A067NLB4</accession>
<evidence type="ECO:0000313" key="4">
    <source>
        <dbReference type="Proteomes" id="UP000027073"/>
    </source>
</evidence>
<proteinExistence type="predicted"/>
<protein>
    <recommendedName>
        <fullName evidence="2">Prokaryotic-type class I peptide chain release factors domain-containing protein</fullName>
    </recommendedName>
</protein>
<dbReference type="OrthoDB" id="270639at2759"/>
<dbReference type="InParanoid" id="A0A067NLB4"/>
<dbReference type="GO" id="GO:0005762">
    <property type="term" value="C:mitochondrial large ribosomal subunit"/>
    <property type="evidence" value="ECO:0007669"/>
    <property type="project" value="TreeGrafter"/>
</dbReference>
<dbReference type="Proteomes" id="UP000027073">
    <property type="component" value="Unassembled WGS sequence"/>
</dbReference>
<dbReference type="PROSITE" id="PS00745">
    <property type="entry name" value="RF_PROK_I"/>
    <property type="match status" value="1"/>
</dbReference>
<name>A0A067NLB4_PLEO1</name>
<reference evidence="4" key="1">
    <citation type="journal article" date="2014" name="Proc. Natl. Acad. Sci. U.S.A.">
        <title>Extensive sampling of basidiomycete genomes demonstrates inadequacy of the white-rot/brown-rot paradigm for wood decay fungi.</title>
        <authorList>
            <person name="Riley R."/>
            <person name="Salamov A.A."/>
            <person name="Brown D.W."/>
            <person name="Nagy L.G."/>
            <person name="Floudas D."/>
            <person name="Held B.W."/>
            <person name="Levasseur A."/>
            <person name="Lombard V."/>
            <person name="Morin E."/>
            <person name="Otillar R."/>
            <person name="Lindquist E.A."/>
            <person name="Sun H."/>
            <person name="LaButti K.M."/>
            <person name="Schmutz J."/>
            <person name="Jabbour D."/>
            <person name="Luo H."/>
            <person name="Baker S.E."/>
            <person name="Pisabarro A.G."/>
            <person name="Walton J.D."/>
            <person name="Blanchette R.A."/>
            <person name="Henrissat B."/>
            <person name="Martin F."/>
            <person name="Cullen D."/>
            <person name="Hibbett D.S."/>
            <person name="Grigoriev I.V."/>
        </authorList>
    </citation>
    <scope>NUCLEOTIDE SEQUENCE [LARGE SCALE GENOMIC DNA]</scope>
    <source>
        <strain evidence="4">PC15</strain>
    </source>
</reference>
<evidence type="ECO:0000259" key="2">
    <source>
        <dbReference type="PROSITE" id="PS00745"/>
    </source>
</evidence>
<gene>
    <name evidence="3" type="ORF">PLEOSDRAFT_1107814</name>
</gene>
<dbReference type="Gene3D" id="3.30.160.20">
    <property type="match status" value="1"/>
</dbReference>
<dbReference type="InterPro" id="IPR000352">
    <property type="entry name" value="Pep_chain_release_fac_I"/>
</dbReference>
<feature type="compositionally biased region" description="Basic and acidic residues" evidence="1">
    <location>
        <begin position="165"/>
        <end position="182"/>
    </location>
</feature>
<dbReference type="STRING" id="1137138.A0A067NLB4"/>
<dbReference type="VEuPathDB" id="FungiDB:PLEOSDRAFT_1107814"/>
<feature type="region of interest" description="Disordered" evidence="1">
    <location>
        <begin position="163"/>
        <end position="208"/>
    </location>
</feature>
<dbReference type="SUPFAM" id="SSF110916">
    <property type="entry name" value="Peptidyl-tRNA hydrolase domain-like"/>
    <property type="match status" value="1"/>
</dbReference>
<dbReference type="PANTHER" id="PTHR11075">
    <property type="entry name" value="PEPTIDE CHAIN RELEASE FACTOR"/>
    <property type="match status" value="1"/>
</dbReference>
<sequence>MLRVLQGAIAPFACNQTPHPWRCLRNGFATSTGVFSPALKNPPRLENLVTTQDASEAREWVAQFKGQQVPKNVVELSFSRSSGPGGQNVNKVNTKVTLRCPLNSAWIPMWAHAALRKLPTYVSSSQSLLITSTSSRSQAQNIDDCLAKLHSLVLSASIAPIRNEPSAEQKQRVASLERAENAKRRKEKSYRSDVKKGRASGRRASNWD</sequence>
<organism evidence="3 4">
    <name type="scientific">Pleurotus ostreatus (strain PC15)</name>
    <name type="common">Oyster mushroom</name>
    <dbReference type="NCBI Taxonomy" id="1137138"/>
    <lineage>
        <taxon>Eukaryota</taxon>
        <taxon>Fungi</taxon>
        <taxon>Dikarya</taxon>
        <taxon>Basidiomycota</taxon>
        <taxon>Agaricomycotina</taxon>
        <taxon>Agaricomycetes</taxon>
        <taxon>Agaricomycetidae</taxon>
        <taxon>Agaricales</taxon>
        <taxon>Pleurotineae</taxon>
        <taxon>Pleurotaceae</taxon>
        <taxon>Pleurotus</taxon>
    </lineage>
</organism>
<dbReference type="GO" id="GO:0004045">
    <property type="term" value="F:peptidyl-tRNA hydrolase activity"/>
    <property type="evidence" value="ECO:0007669"/>
    <property type="project" value="TreeGrafter"/>
</dbReference>
<feature type="domain" description="Prokaryotic-type class I peptide chain release factors" evidence="2">
    <location>
        <begin position="80"/>
        <end position="96"/>
    </location>
</feature>
<evidence type="ECO:0000313" key="3">
    <source>
        <dbReference type="EMBL" id="KDQ24887.1"/>
    </source>
</evidence>
<dbReference type="Pfam" id="PF00472">
    <property type="entry name" value="RF-1"/>
    <property type="match status" value="1"/>
</dbReference>